<dbReference type="Proteomes" id="UP000789901">
    <property type="component" value="Unassembled WGS sequence"/>
</dbReference>
<accession>A0ABN7UMD3</accession>
<dbReference type="EMBL" id="CAJVQB010003886">
    <property type="protein sequence ID" value="CAG8620730.1"/>
    <property type="molecule type" value="Genomic_DNA"/>
</dbReference>
<sequence>MSSNSTLHFFRGTFNGPSLIPTTDVIAHKFLKVMTPRDQPKLKYNFISATTHCLPYRYIGDRELIIVMKVERVVNLNYVDCFDHANAFDNVHVSAHDLIDENTCVREARALHYIYTNRFDESLSGGWEVTSLPVGITTIFPAIITQYYNWEEKRKVYSIDIPFKLYEDIFLKFGKNIKFKGRYIEMFKEDDRGRILDTIIQFNSEE</sequence>
<evidence type="ECO:0000313" key="1">
    <source>
        <dbReference type="EMBL" id="CAG8620730.1"/>
    </source>
</evidence>
<name>A0ABN7UMD3_GIGMA</name>
<evidence type="ECO:0000313" key="2">
    <source>
        <dbReference type="Proteomes" id="UP000789901"/>
    </source>
</evidence>
<gene>
    <name evidence="1" type="ORF">GMARGA_LOCUS7827</name>
</gene>
<organism evidence="1 2">
    <name type="scientific">Gigaspora margarita</name>
    <dbReference type="NCBI Taxonomy" id="4874"/>
    <lineage>
        <taxon>Eukaryota</taxon>
        <taxon>Fungi</taxon>
        <taxon>Fungi incertae sedis</taxon>
        <taxon>Mucoromycota</taxon>
        <taxon>Glomeromycotina</taxon>
        <taxon>Glomeromycetes</taxon>
        <taxon>Diversisporales</taxon>
        <taxon>Gigasporaceae</taxon>
        <taxon>Gigaspora</taxon>
    </lineage>
</organism>
<protein>
    <submittedName>
        <fullName evidence="1">34737_t:CDS:1</fullName>
    </submittedName>
</protein>
<comment type="caution">
    <text evidence="1">The sequence shown here is derived from an EMBL/GenBank/DDBJ whole genome shotgun (WGS) entry which is preliminary data.</text>
</comment>
<reference evidence="1 2" key="1">
    <citation type="submission" date="2021-06" db="EMBL/GenBank/DDBJ databases">
        <authorList>
            <person name="Kallberg Y."/>
            <person name="Tangrot J."/>
            <person name="Rosling A."/>
        </authorList>
    </citation>
    <scope>NUCLEOTIDE SEQUENCE [LARGE SCALE GENOMIC DNA]</scope>
    <source>
        <strain evidence="1 2">120-4 pot B 10/14</strain>
    </source>
</reference>
<proteinExistence type="predicted"/>
<keyword evidence="2" id="KW-1185">Reference proteome</keyword>